<dbReference type="HOGENOM" id="CLU_3355237_0_0_10"/>
<dbReference type="AlphaFoldDB" id="E6X8N2"/>
<protein>
    <submittedName>
        <fullName evidence="1">Uncharacterized protein</fullName>
    </submittedName>
</protein>
<evidence type="ECO:0000313" key="2">
    <source>
        <dbReference type="Proteomes" id="UP000008634"/>
    </source>
</evidence>
<accession>E6X8N2</accession>
<evidence type="ECO:0000313" key="1">
    <source>
        <dbReference type="EMBL" id="ADV47619.1"/>
    </source>
</evidence>
<reference evidence="1 2" key="1">
    <citation type="journal article" date="2010" name="Stand. Genomic Sci.">
        <title>Complete genome sequence of Cellulophaga algicola type strain (IC166).</title>
        <authorList>
            <person name="Abt B."/>
            <person name="Lu M."/>
            <person name="Misra M."/>
            <person name="Han C."/>
            <person name="Nolan M."/>
            <person name="Lucas S."/>
            <person name="Hammon N."/>
            <person name="Deshpande S."/>
            <person name="Cheng J.F."/>
            <person name="Tapia R."/>
            <person name="Goodwin L."/>
            <person name="Pitluck S."/>
            <person name="Liolios K."/>
            <person name="Pagani I."/>
            <person name="Ivanova N."/>
            <person name="Mavromatis K."/>
            <person name="Ovchinikova G."/>
            <person name="Pati A."/>
            <person name="Chen A."/>
            <person name="Palaniappan K."/>
            <person name="Land M."/>
            <person name="Hauser L."/>
            <person name="Chang Y.J."/>
            <person name="Jeffries C.D."/>
            <person name="Detter J.C."/>
            <person name="Brambilla E."/>
            <person name="Rohde M."/>
            <person name="Tindall B.J."/>
            <person name="Goker M."/>
            <person name="Woyke T."/>
            <person name="Bristow J."/>
            <person name="Eisen J.A."/>
            <person name="Markowitz V."/>
            <person name="Hugenholtz P."/>
            <person name="Kyrpides N.C."/>
            <person name="Klenk H.P."/>
            <person name="Lapidus A."/>
        </authorList>
    </citation>
    <scope>NUCLEOTIDE SEQUENCE [LARGE SCALE GENOMIC DNA]</scope>
    <source>
        <strain evidence="2">DSM 14237 / IC166 / ACAM 630</strain>
    </source>
</reference>
<name>E6X8N2_CELAD</name>
<proteinExistence type="predicted"/>
<gene>
    <name evidence="1" type="ordered locus">Celal_0273</name>
</gene>
<dbReference type="Proteomes" id="UP000008634">
    <property type="component" value="Chromosome"/>
</dbReference>
<organism evidence="1 2">
    <name type="scientific">Cellulophaga algicola (strain DSM 14237 / IC166 / ACAM 630)</name>
    <dbReference type="NCBI Taxonomy" id="688270"/>
    <lineage>
        <taxon>Bacteria</taxon>
        <taxon>Pseudomonadati</taxon>
        <taxon>Bacteroidota</taxon>
        <taxon>Flavobacteriia</taxon>
        <taxon>Flavobacteriales</taxon>
        <taxon>Flavobacteriaceae</taxon>
        <taxon>Cellulophaga</taxon>
    </lineage>
</organism>
<sequence length="36" mass="4017">MGAVALLVLKTVPTSAVDKNKTPKRMRTNQLFKMDL</sequence>
<keyword evidence="2" id="KW-1185">Reference proteome</keyword>
<dbReference type="KEGG" id="cao:Celal_0273"/>
<dbReference type="EMBL" id="CP002453">
    <property type="protein sequence ID" value="ADV47619.1"/>
    <property type="molecule type" value="Genomic_DNA"/>
</dbReference>